<evidence type="ECO:0000313" key="3">
    <source>
        <dbReference type="EMBL" id="KAF9674318.1"/>
    </source>
</evidence>
<feature type="domain" description="Stress-response A/B barrel" evidence="2">
    <location>
        <begin position="168"/>
        <end position="264"/>
    </location>
</feature>
<feature type="domain" description="Stress-response A/B barrel" evidence="2">
    <location>
        <begin position="30"/>
        <end position="130"/>
    </location>
</feature>
<dbReference type="AlphaFoldDB" id="A0A835MYK6"/>
<organism evidence="3 4">
    <name type="scientific">Salix dunnii</name>
    <dbReference type="NCBI Taxonomy" id="1413687"/>
    <lineage>
        <taxon>Eukaryota</taxon>
        <taxon>Viridiplantae</taxon>
        <taxon>Streptophyta</taxon>
        <taxon>Embryophyta</taxon>
        <taxon>Tracheophyta</taxon>
        <taxon>Spermatophyta</taxon>
        <taxon>Magnoliopsida</taxon>
        <taxon>eudicotyledons</taxon>
        <taxon>Gunneridae</taxon>
        <taxon>Pentapetalae</taxon>
        <taxon>rosids</taxon>
        <taxon>fabids</taxon>
        <taxon>Malpighiales</taxon>
        <taxon>Salicaceae</taxon>
        <taxon>Saliceae</taxon>
        <taxon>Salix</taxon>
    </lineage>
</organism>
<feature type="domain" description="Stress-response A/B barrel" evidence="2">
    <location>
        <begin position="380"/>
        <end position="555"/>
    </location>
</feature>
<dbReference type="InterPro" id="IPR013097">
    <property type="entry name" value="Dabb"/>
</dbReference>
<comment type="caution">
    <text evidence="3">The sequence shown here is derived from an EMBL/GenBank/DDBJ whole genome shotgun (WGS) entry which is preliminary data.</text>
</comment>
<dbReference type="PROSITE" id="PS51502">
    <property type="entry name" value="S_R_A_B_BARREL"/>
    <property type="match status" value="4"/>
</dbReference>
<keyword evidence="4" id="KW-1185">Reference proteome</keyword>
<dbReference type="OrthoDB" id="1601230at2759"/>
<protein>
    <recommendedName>
        <fullName evidence="2">Stress-response A/B barrel domain-containing protein</fullName>
    </recommendedName>
</protein>
<name>A0A835MYK6_9ROSI</name>
<dbReference type="EMBL" id="JADGMS010000010">
    <property type="protein sequence ID" value="KAF9674318.1"/>
    <property type="molecule type" value="Genomic_DNA"/>
</dbReference>
<dbReference type="SUPFAM" id="SSF54909">
    <property type="entry name" value="Dimeric alpha+beta barrel"/>
    <property type="match status" value="5"/>
</dbReference>
<sequence length="561" mass="64240">MHLSSRLQREQHPSILREREDMAAKNPKIVKHILLTRFKDEITREQIDKHINAYTNLTDLVPSMKSFNWGTDLGMVPEGLNRGFTHAFESTFESLAGLQEYLDSPALEAFAKVFKPCLAQRLSTVKHLFYNRSQMKRSRFAHVKIQREQHPSIVRQGEDMAANTPKIVKHTLLTRFKDEITREQIDKHINDYSKLSDLIPTIKSFSWGTDLGMEAAGLNRGYTHAFESTFDSVAGLKEYLDSPALDAFAKDFLPNLSQRLVIDYGVVKHIVLAKFKEGVAGEEIKKLIRNYADLRNHIEQINIENLNQGFTHIFETTFETLEDRSADVAHPAHVKFGTELFPTLEKVIGIDFVPTREPELQTYSIQREREDMAAQTPKIVKHTLLTRFKDEITSEQIDKHIINYNKLTDLIPPMKSFSWGTDLGMEVAGLNRGYTHAFESTFESLAGLQEYLDSAALDAFGKEFLPTLSQRLFKEGVAEEEIEKHIKEYANLCNLIEHMKGTDVSIENLHQGFTHIFETTFETSEDRSAYVAHPAHVKFGTAFFHIVEKVVVIDYVPRPEQ</sequence>
<dbReference type="PANTHER" id="PTHR33178">
    <property type="match status" value="1"/>
</dbReference>
<evidence type="ECO:0000259" key="2">
    <source>
        <dbReference type="PROSITE" id="PS51502"/>
    </source>
</evidence>
<proteinExistence type="predicted"/>
<dbReference type="GO" id="GO:0009865">
    <property type="term" value="P:pollen tube adhesion"/>
    <property type="evidence" value="ECO:0007669"/>
    <property type="project" value="TreeGrafter"/>
</dbReference>
<comment type="subunit">
    <text evidence="1">Homodimer.</text>
</comment>
<dbReference type="Pfam" id="PF07876">
    <property type="entry name" value="Dabb"/>
    <property type="match status" value="5"/>
</dbReference>
<feature type="domain" description="Stress-response A/B barrel" evidence="2">
    <location>
        <begin position="267"/>
        <end position="352"/>
    </location>
</feature>
<dbReference type="SMART" id="SM00886">
    <property type="entry name" value="Dabb"/>
    <property type="match status" value="5"/>
</dbReference>
<accession>A0A835MYK6</accession>
<dbReference type="PANTHER" id="PTHR33178:SF10">
    <property type="entry name" value="STRESS-RESPONSE A_B BARREL DOMAIN-CONTAINING PROTEIN"/>
    <property type="match status" value="1"/>
</dbReference>
<dbReference type="Proteomes" id="UP000657918">
    <property type="component" value="Unassembled WGS sequence"/>
</dbReference>
<dbReference type="Gene3D" id="3.30.70.100">
    <property type="match status" value="5"/>
</dbReference>
<evidence type="ECO:0000313" key="4">
    <source>
        <dbReference type="Proteomes" id="UP000657918"/>
    </source>
</evidence>
<evidence type="ECO:0000256" key="1">
    <source>
        <dbReference type="ARBA" id="ARBA00011738"/>
    </source>
</evidence>
<dbReference type="InterPro" id="IPR044662">
    <property type="entry name" value="HS1/DABB1-like"/>
</dbReference>
<gene>
    <name evidence="3" type="ORF">SADUNF_Sadunf10G0114900</name>
</gene>
<reference evidence="3 4" key="1">
    <citation type="submission" date="2020-10" db="EMBL/GenBank/DDBJ databases">
        <title>Plant Genome Project.</title>
        <authorList>
            <person name="Zhang R.-G."/>
        </authorList>
    </citation>
    <scope>NUCLEOTIDE SEQUENCE [LARGE SCALE GENOMIC DNA]</scope>
    <source>
        <strain evidence="3">FAFU-HL-1</strain>
        <tissue evidence="3">Leaf</tissue>
    </source>
</reference>
<dbReference type="InterPro" id="IPR011008">
    <property type="entry name" value="Dimeric_a/b-barrel"/>
</dbReference>